<dbReference type="CDD" id="cd08342">
    <property type="entry name" value="HPPD_N_like"/>
    <property type="match status" value="1"/>
</dbReference>
<dbReference type="SUPFAM" id="SSF54593">
    <property type="entry name" value="Glyoxalase/Bleomycin resistance protein/Dihydroxybiphenyl dioxygenase"/>
    <property type="match status" value="1"/>
</dbReference>
<dbReference type="RefSeq" id="WP_129759579.1">
    <property type="nucleotide sequence ID" value="NZ_SOQZ01000001.1"/>
</dbReference>
<dbReference type="InterPro" id="IPR029068">
    <property type="entry name" value="Glyas_Bleomycin-R_OHBP_Dase"/>
</dbReference>
<keyword evidence="7" id="KW-0223">Dioxygenase</keyword>
<organism evidence="7 8">
    <name type="scientific">Meridianimaribacter flavus</name>
    <dbReference type="NCBI Taxonomy" id="571115"/>
    <lineage>
        <taxon>Bacteria</taxon>
        <taxon>Pseudomonadati</taxon>
        <taxon>Bacteroidota</taxon>
        <taxon>Flavobacteriia</taxon>
        <taxon>Flavobacteriales</taxon>
        <taxon>Flavobacteriaceae</taxon>
        <taxon>Meridianimaribacter</taxon>
    </lineage>
</organism>
<dbReference type="CDD" id="cd07250">
    <property type="entry name" value="HPPD_C_like"/>
    <property type="match status" value="1"/>
</dbReference>
<dbReference type="PANTHER" id="PTHR11959">
    <property type="entry name" value="4-HYDROXYPHENYLPYRUVATE DIOXYGENASE"/>
    <property type="match status" value="1"/>
</dbReference>
<comment type="caution">
    <text evidence="7">The sequence shown here is derived from an EMBL/GenBank/DDBJ whole genome shotgun (WGS) entry which is preliminary data.</text>
</comment>
<dbReference type="NCBIfam" id="TIGR01263">
    <property type="entry name" value="4HPPD"/>
    <property type="match status" value="1"/>
</dbReference>
<evidence type="ECO:0000256" key="2">
    <source>
        <dbReference type="ARBA" id="ARBA00005877"/>
    </source>
</evidence>
<gene>
    <name evidence="7" type="ORF">A8975_0370</name>
</gene>
<comment type="cofactor">
    <cofactor evidence="1">
        <name>Fe cation</name>
        <dbReference type="ChEBI" id="CHEBI:24875"/>
    </cofactor>
</comment>
<accession>A0ABY2G7L2</accession>
<keyword evidence="8" id="KW-1185">Reference proteome</keyword>
<dbReference type="InterPro" id="IPR041736">
    <property type="entry name" value="4OHPhenylPyrv_dOase_N"/>
</dbReference>
<reference evidence="7 8" key="1">
    <citation type="submission" date="2019-03" db="EMBL/GenBank/DDBJ databases">
        <title>Genomic Encyclopedia of Type Strains, Phase III (KMG-III): the genomes of soil and plant-associated and newly described type strains.</title>
        <authorList>
            <person name="Whitman W."/>
        </authorList>
    </citation>
    <scope>NUCLEOTIDE SEQUENCE [LARGE SCALE GENOMIC DNA]</scope>
    <source>
        <strain evidence="7 8">CGMCC 1.10957</strain>
    </source>
</reference>
<keyword evidence="4" id="KW-0677">Repeat</keyword>
<protein>
    <submittedName>
        <fullName evidence="7">4-hydroxyphenylpyruvate dioxygenase</fullName>
    </submittedName>
</protein>
<keyword evidence="5" id="KW-0408">Iron</keyword>
<comment type="similarity">
    <text evidence="2">Belongs to the 4HPPD family.</text>
</comment>
<dbReference type="PANTHER" id="PTHR11959:SF1">
    <property type="entry name" value="4-HYDROXYPHENYLPYRUVATE DIOXYGENASE"/>
    <property type="match status" value="1"/>
</dbReference>
<feature type="domain" description="VOC" evidence="6">
    <location>
        <begin position="27"/>
        <end position="157"/>
    </location>
</feature>
<evidence type="ECO:0000259" key="6">
    <source>
        <dbReference type="PROSITE" id="PS51819"/>
    </source>
</evidence>
<keyword evidence="3" id="KW-0479">Metal-binding</keyword>
<keyword evidence="7" id="KW-0560">Oxidoreductase</keyword>
<dbReference type="Pfam" id="PF00903">
    <property type="entry name" value="Glyoxalase"/>
    <property type="match status" value="2"/>
</dbReference>
<dbReference type="InterPro" id="IPR004360">
    <property type="entry name" value="Glyas_Fos-R_dOase_dom"/>
</dbReference>
<proteinExistence type="inferred from homology"/>
<dbReference type="Gene3D" id="3.10.180.10">
    <property type="entry name" value="2,3-Dihydroxybiphenyl 1,2-Dioxygenase, domain 1"/>
    <property type="match status" value="2"/>
</dbReference>
<dbReference type="GO" id="GO:0051213">
    <property type="term" value="F:dioxygenase activity"/>
    <property type="evidence" value="ECO:0007669"/>
    <property type="project" value="UniProtKB-KW"/>
</dbReference>
<evidence type="ECO:0000313" key="8">
    <source>
        <dbReference type="Proteomes" id="UP000294930"/>
    </source>
</evidence>
<dbReference type="InterPro" id="IPR041735">
    <property type="entry name" value="4OHPhenylPyrv_dOase_C"/>
</dbReference>
<evidence type="ECO:0000256" key="5">
    <source>
        <dbReference type="ARBA" id="ARBA00023004"/>
    </source>
</evidence>
<dbReference type="EMBL" id="SOQZ01000001">
    <property type="protein sequence ID" value="TDY13774.1"/>
    <property type="molecule type" value="Genomic_DNA"/>
</dbReference>
<feature type="domain" description="VOC" evidence="6">
    <location>
        <begin position="184"/>
        <end position="343"/>
    </location>
</feature>
<evidence type="ECO:0000256" key="1">
    <source>
        <dbReference type="ARBA" id="ARBA00001962"/>
    </source>
</evidence>
<evidence type="ECO:0000256" key="3">
    <source>
        <dbReference type="ARBA" id="ARBA00022723"/>
    </source>
</evidence>
<dbReference type="PROSITE" id="PS51819">
    <property type="entry name" value="VOC"/>
    <property type="match status" value="2"/>
</dbReference>
<dbReference type="InterPro" id="IPR005956">
    <property type="entry name" value="4OHPhenylPyrv_dOase"/>
</dbReference>
<dbReference type="InterPro" id="IPR037523">
    <property type="entry name" value="VOC_core"/>
</dbReference>
<evidence type="ECO:0000313" key="7">
    <source>
        <dbReference type="EMBL" id="TDY13774.1"/>
    </source>
</evidence>
<dbReference type="PIRSF" id="PIRSF009283">
    <property type="entry name" value="HPP_dOase"/>
    <property type="match status" value="1"/>
</dbReference>
<name>A0ABY2G7L2_9FLAO</name>
<sequence>MSKNIESVNYGLEKIFEGAEDFLPLLGTDYVEFYVGNAKQAAHFYKTAFGFQSYAYKGLETGSKDTVSYVLKQDKIRLVLTTPLNSKHPINDHIVKHGDGVKVVALWVEDARSAYEETTSRGAKSYMEPTVETDEFGEVVRAGIYTYGETVHMFVERKNYKGQFMPGFIKWESDYNPEPVGLKYIDHMVGNVGWGEMNTWVKWYEDVMGFVNFLSFDDKQIHTEYSALMSKVMSNGNGRIKFPINEPAEGKKRSQIEEYLDFYEGPGVQHIAVATDDIITTVSQLRSRGVEFLSIPPEEYYKAVPGRLEEFSHELREDIETLKSLGIMIDADEEGYLLQIFTKPVEDRPTLFFEIIQRMGARGFGAGNFKALFESIEREQEKRGTL</sequence>
<evidence type="ECO:0000256" key="4">
    <source>
        <dbReference type="ARBA" id="ARBA00022737"/>
    </source>
</evidence>
<dbReference type="Proteomes" id="UP000294930">
    <property type="component" value="Unassembled WGS sequence"/>
</dbReference>